<dbReference type="InterPro" id="IPR015943">
    <property type="entry name" value="WD40/YVTN_repeat-like_dom_sf"/>
</dbReference>
<evidence type="ECO:0000256" key="4">
    <source>
        <dbReference type="ARBA" id="ARBA00023015"/>
    </source>
</evidence>
<keyword evidence="2 6" id="KW-0853">WD repeat</keyword>
<reference evidence="8 9" key="1">
    <citation type="journal article" date="2013" name="Curr. Biol.">
        <title>The Genome of the Foraminiferan Reticulomyxa filosa.</title>
        <authorList>
            <person name="Glockner G."/>
            <person name="Hulsmann N."/>
            <person name="Schleicher M."/>
            <person name="Noegel A.A."/>
            <person name="Eichinger L."/>
            <person name="Gallinger C."/>
            <person name="Pawlowski J."/>
            <person name="Sierra R."/>
            <person name="Euteneuer U."/>
            <person name="Pillet L."/>
            <person name="Moustafa A."/>
            <person name="Platzer M."/>
            <person name="Groth M."/>
            <person name="Szafranski K."/>
            <person name="Schliwa M."/>
        </authorList>
    </citation>
    <scope>NUCLEOTIDE SEQUENCE [LARGE SCALE GENOMIC DNA]</scope>
</reference>
<feature type="repeat" description="WD" evidence="6">
    <location>
        <begin position="128"/>
        <end position="170"/>
    </location>
</feature>
<dbReference type="AlphaFoldDB" id="X6NPY9"/>
<dbReference type="Pfam" id="PF00400">
    <property type="entry name" value="WD40"/>
    <property type="match status" value="2"/>
</dbReference>
<comment type="caution">
    <text evidence="8">The sequence shown here is derived from an EMBL/GenBank/DDBJ whole genome shotgun (WGS) entry which is preliminary data.</text>
</comment>
<proteinExistence type="inferred from homology"/>
<evidence type="ECO:0000313" key="9">
    <source>
        <dbReference type="Proteomes" id="UP000023152"/>
    </source>
</evidence>
<dbReference type="InterPro" id="IPR001680">
    <property type="entry name" value="WD40_rpt"/>
</dbReference>
<protein>
    <submittedName>
        <fullName evidence="8">Uncharacterized protein</fullName>
    </submittedName>
</protein>
<keyword evidence="9" id="KW-1185">Reference proteome</keyword>
<dbReference type="PROSITE" id="PS50082">
    <property type="entry name" value="WD_REPEATS_2"/>
    <property type="match status" value="2"/>
</dbReference>
<evidence type="ECO:0000256" key="5">
    <source>
        <dbReference type="ARBA" id="ARBA00023163"/>
    </source>
</evidence>
<dbReference type="InterPro" id="IPR036322">
    <property type="entry name" value="WD40_repeat_dom_sf"/>
</dbReference>
<keyword evidence="5" id="KW-0804">Transcription</keyword>
<dbReference type="InterPro" id="IPR051243">
    <property type="entry name" value="PcG_WD-repeat"/>
</dbReference>
<evidence type="ECO:0000313" key="8">
    <source>
        <dbReference type="EMBL" id="ETO28360.1"/>
    </source>
</evidence>
<organism evidence="8 9">
    <name type="scientific">Reticulomyxa filosa</name>
    <dbReference type="NCBI Taxonomy" id="46433"/>
    <lineage>
        <taxon>Eukaryota</taxon>
        <taxon>Sar</taxon>
        <taxon>Rhizaria</taxon>
        <taxon>Retaria</taxon>
        <taxon>Foraminifera</taxon>
        <taxon>Monothalamids</taxon>
        <taxon>Reticulomyxidae</taxon>
        <taxon>Reticulomyxa</taxon>
    </lineage>
</organism>
<evidence type="ECO:0000256" key="7">
    <source>
        <dbReference type="SAM" id="MobiDB-lite"/>
    </source>
</evidence>
<evidence type="ECO:0000256" key="3">
    <source>
        <dbReference type="ARBA" id="ARBA00022737"/>
    </source>
</evidence>
<accession>X6NPY9</accession>
<sequence length="429" mass="49650">MNKETSKISEGNKWTEKRDVKSSNVRMEWKEGEEEESNSIRAIKQEEEEKDQKIFGVCSKNRVTIYEIKEGGKVSVMSSYEDEAWDEEYVCMEWSVEKKSCSPLLLVAGRLGVIKILNCHKQELKRALQGHGGMINAIQRHGWDDSILISCSSDLSCRVWNIETGVCLLILSGQEGHRAPVLSCDIHYSGLYIATCAMDHQIKIWHVKDIFDLIQKSYQVPADHENVKSRKHPHYHHLHPLEEEESEKQKEKSKEDTFSTKMLQFPIFSKRKIHYNYVAHVQWVGDWIFSKSFDNTIRVWKPDLNDCAVYFFVYKSITTFAELKFPGTPTGLLKFQMDVRKQFLIASNGDGSIFLWNLSHFFQNYKYKLPKSLSQSQPQSQLQPQLYPFTIRLSGCPSPIRSLSIHPNLRFLLAGTDQGHLFNIELSFS</sequence>
<keyword evidence="4" id="KW-0805">Transcription regulation</keyword>
<dbReference type="PROSITE" id="PS00678">
    <property type="entry name" value="WD_REPEATS_1"/>
    <property type="match status" value="1"/>
</dbReference>
<dbReference type="SMART" id="SM00320">
    <property type="entry name" value="WD40"/>
    <property type="match status" value="5"/>
</dbReference>
<dbReference type="EMBL" id="ASPP01006713">
    <property type="protein sequence ID" value="ETO28360.1"/>
    <property type="molecule type" value="Genomic_DNA"/>
</dbReference>
<dbReference type="OrthoDB" id="7318948at2759"/>
<feature type="region of interest" description="Disordered" evidence="7">
    <location>
        <begin position="1"/>
        <end position="42"/>
    </location>
</feature>
<evidence type="ECO:0000256" key="2">
    <source>
        <dbReference type="ARBA" id="ARBA00022574"/>
    </source>
</evidence>
<dbReference type="PROSITE" id="PS50294">
    <property type="entry name" value="WD_REPEATS_REGION"/>
    <property type="match status" value="1"/>
</dbReference>
<dbReference type="PANTHER" id="PTHR10253">
    <property type="entry name" value="POLYCOMB PROTEIN"/>
    <property type="match status" value="1"/>
</dbReference>
<keyword evidence="3" id="KW-0677">Repeat</keyword>
<dbReference type="Gene3D" id="2.130.10.10">
    <property type="entry name" value="YVTN repeat-like/Quinoprotein amine dehydrogenase"/>
    <property type="match status" value="1"/>
</dbReference>
<gene>
    <name evidence="8" type="ORF">RFI_08773</name>
</gene>
<evidence type="ECO:0000256" key="6">
    <source>
        <dbReference type="PROSITE-ProRule" id="PRU00221"/>
    </source>
</evidence>
<comment type="similarity">
    <text evidence="1">Belongs to the WD repeat ESC family.</text>
</comment>
<dbReference type="Proteomes" id="UP000023152">
    <property type="component" value="Unassembled WGS sequence"/>
</dbReference>
<dbReference type="InterPro" id="IPR019775">
    <property type="entry name" value="WD40_repeat_CS"/>
</dbReference>
<feature type="repeat" description="WD" evidence="6">
    <location>
        <begin position="174"/>
        <end position="208"/>
    </location>
</feature>
<dbReference type="SUPFAM" id="SSF50978">
    <property type="entry name" value="WD40 repeat-like"/>
    <property type="match status" value="1"/>
</dbReference>
<name>X6NPY9_RETFI</name>
<evidence type="ECO:0000256" key="1">
    <source>
        <dbReference type="ARBA" id="ARBA00008075"/>
    </source>
</evidence>